<accession>A0A9P6KXF8</accession>
<protein>
    <submittedName>
        <fullName evidence="1">Uncharacterized protein</fullName>
    </submittedName>
</protein>
<organism evidence="1 2">
    <name type="scientific">Nosema granulosis</name>
    <dbReference type="NCBI Taxonomy" id="83296"/>
    <lineage>
        <taxon>Eukaryota</taxon>
        <taxon>Fungi</taxon>
        <taxon>Fungi incertae sedis</taxon>
        <taxon>Microsporidia</taxon>
        <taxon>Nosematidae</taxon>
        <taxon>Nosema</taxon>
    </lineage>
</organism>
<reference evidence="1 2" key="1">
    <citation type="journal article" date="2020" name="Genome Biol. Evol.">
        <title>Comparative genomics of strictly vertically transmitted, feminizing microsporidia endosymbionts of amphipod crustaceans.</title>
        <authorList>
            <person name="Cormier A."/>
            <person name="Chebbi M.A."/>
            <person name="Giraud I."/>
            <person name="Wattier R."/>
            <person name="Teixeira M."/>
            <person name="Gilbert C."/>
            <person name="Rigaud T."/>
            <person name="Cordaux R."/>
        </authorList>
    </citation>
    <scope>NUCLEOTIDE SEQUENCE [LARGE SCALE GENOMIC DNA]</scope>
    <source>
        <strain evidence="1 2">Ou3-Ou53</strain>
    </source>
</reference>
<evidence type="ECO:0000313" key="2">
    <source>
        <dbReference type="Proteomes" id="UP000740883"/>
    </source>
</evidence>
<evidence type="ECO:0000313" key="1">
    <source>
        <dbReference type="EMBL" id="KAF9758244.1"/>
    </source>
</evidence>
<dbReference type="EMBL" id="SBJO01000666">
    <property type="protein sequence ID" value="KAF9758244.1"/>
    <property type="molecule type" value="Genomic_DNA"/>
</dbReference>
<name>A0A9P6KXF8_9MICR</name>
<sequence length="341" mass="39998">MNNLNVEEERQKRANLVKKKKELLKQMNLIIEKNISTISEILTIRNYEKITDWPKKVVLCRLGGWIEQIQQQTEELVKRKLNICKILEKNGALKDGIFKSEVTPIFNNIETHKLSNIGTNKLSNIGTNKLSNIDTNKLSKIGTPFCCEEYEDLLKTEFVYRQLILKANNSLQPSKEDYFLNTSVVFQTGEINFSQKNDNFQTISPKLNLNNFERINKHFQKPLFMRIGINSLKLFAFQSKICLGLLLINRLARLQIEVLEEICFSSNVSKNITCFISDVLDEDYLNEKIEEYLEKLYQNEDQEDYLKVLICYITMLSFPGCKIDLRKWKSSKYFYLLKWAE</sequence>
<comment type="caution">
    <text evidence="1">The sequence shown here is derived from an EMBL/GenBank/DDBJ whole genome shotgun (WGS) entry which is preliminary data.</text>
</comment>
<dbReference type="AlphaFoldDB" id="A0A9P6KXF8"/>
<proteinExistence type="predicted"/>
<dbReference type="Proteomes" id="UP000740883">
    <property type="component" value="Unassembled WGS sequence"/>
</dbReference>
<gene>
    <name evidence="1" type="ORF">NGRA_3205</name>
</gene>
<dbReference type="OrthoDB" id="8964776at2759"/>
<keyword evidence="2" id="KW-1185">Reference proteome</keyword>